<dbReference type="GO" id="GO:0046503">
    <property type="term" value="P:glycerolipid catabolic process"/>
    <property type="evidence" value="ECO:0007669"/>
    <property type="project" value="TreeGrafter"/>
</dbReference>
<dbReference type="PATRIC" id="fig|1225564.3.peg.3272"/>
<dbReference type="PANTHER" id="PTHR43433">
    <property type="entry name" value="HYDROLASE, ALPHA/BETA FOLD FAMILY PROTEIN"/>
    <property type="match status" value="1"/>
</dbReference>
<dbReference type="InterPro" id="IPR029058">
    <property type="entry name" value="AB_hydrolase_fold"/>
</dbReference>
<dbReference type="PANTHER" id="PTHR43433:SF5">
    <property type="entry name" value="AB HYDROLASE-1 DOMAIN-CONTAINING PROTEIN"/>
    <property type="match status" value="1"/>
</dbReference>
<dbReference type="STRING" id="1225564.AA309_12310"/>
<dbReference type="GO" id="GO:0051920">
    <property type="term" value="F:peroxiredoxin activity"/>
    <property type="evidence" value="ECO:0007669"/>
    <property type="project" value="InterPro"/>
</dbReference>
<dbReference type="SUPFAM" id="SSF53474">
    <property type="entry name" value="alpha/beta-Hydrolases"/>
    <property type="match status" value="1"/>
</dbReference>
<name>A0A0H1RCD5_9HYPH</name>
<dbReference type="Pfam" id="PF12697">
    <property type="entry name" value="Abhydrolase_6"/>
    <property type="match status" value="1"/>
</dbReference>
<gene>
    <name evidence="3" type="ORF">AA309_12310</name>
</gene>
<dbReference type="InterPro" id="IPR029032">
    <property type="entry name" value="AhpD-like"/>
</dbReference>
<dbReference type="PRINTS" id="PR00111">
    <property type="entry name" value="ABHYDROLASE"/>
</dbReference>
<evidence type="ECO:0000313" key="4">
    <source>
        <dbReference type="Proteomes" id="UP000035489"/>
    </source>
</evidence>
<dbReference type="GO" id="GO:0042952">
    <property type="term" value="P:beta-ketoadipate pathway"/>
    <property type="evidence" value="ECO:0007669"/>
    <property type="project" value="InterPro"/>
</dbReference>
<dbReference type="Gene3D" id="1.20.1290.10">
    <property type="entry name" value="AhpD-like"/>
    <property type="match status" value="1"/>
</dbReference>
<feature type="domain" description="AB hydrolase-1" evidence="2">
    <location>
        <begin position="31"/>
        <end position="252"/>
    </location>
</feature>
<evidence type="ECO:0000259" key="2">
    <source>
        <dbReference type="Pfam" id="PF12697"/>
    </source>
</evidence>
<accession>A0A0H1RCD5</accession>
<keyword evidence="4" id="KW-1185">Reference proteome</keyword>
<organism evidence="3 4">
    <name type="scientific">Microvirga vignae</name>
    <dbReference type="NCBI Taxonomy" id="1225564"/>
    <lineage>
        <taxon>Bacteria</taxon>
        <taxon>Pseudomonadati</taxon>
        <taxon>Pseudomonadota</taxon>
        <taxon>Alphaproteobacteria</taxon>
        <taxon>Hyphomicrobiales</taxon>
        <taxon>Methylobacteriaceae</taxon>
        <taxon>Microvirga</taxon>
    </lineage>
</organism>
<evidence type="ECO:0000313" key="3">
    <source>
        <dbReference type="EMBL" id="KLK92838.1"/>
    </source>
</evidence>
<dbReference type="AlphaFoldDB" id="A0A0H1RCD5"/>
<dbReference type="InterPro" id="IPR050471">
    <property type="entry name" value="AB_hydrolase"/>
</dbReference>
<dbReference type="NCBIfam" id="TIGR02427">
    <property type="entry name" value="protocat_pcaD"/>
    <property type="match status" value="1"/>
</dbReference>
<dbReference type="InterPro" id="IPR026968">
    <property type="entry name" value="PcaD/CatD"/>
</dbReference>
<dbReference type="Proteomes" id="UP000035489">
    <property type="component" value="Unassembled WGS sequence"/>
</dbReference>
<dbReference type="InterPro" id="IPR003779">
    <property type="entry name" value="CMD-like"/>
</dbReference>
<reference evidence="3 4" key="1">
    <citation type="submission" date="2015-05" db="EMBL/GenBank/DDBJ databases">
        <title>Draft genome sequence of Microvirga vignae strain BR3299, a novel nitrogen fixing bacteria isolated from Brazil semi-aired region.</title>
        <authorList>
            <person name="Zilli J.E."/>
            <person name="Passos S.R."/>
            <person name="Leite J."/>
            <person name="Baldani J.I."/>
            <person name="Xavier G.R."/>
            <person name="Rumjaneck N.G."/>
            <person name="Simoes-Araujo J.L."/>
        </authorList>
    </citation>
    <scope>NUCLEOTIDE SEQUENCE [LARGE SCALE GENOMIC DNA]</scope>
    <source>
        <strain evidence="3 4">BR3299</strain>
    </source>
</reference>
<dbReference type="GO" id="GO:0047570">
    <property type="term" value="F:3-oxoadipate enol-lactonase activity"/>
    <property type="evidence" value="ECO:0007669"/>
    <property type="project" value="InterPro"/>
</dbReference>
<comment type="caution">
    <text evidence="3">The sequence shown here is derived from an EMBL/GenBank/DDBJ whole genome shotgun (WGS) entry which is preliminary data.</text>
</comment>
<dbReference type="InterPro" id="IPR000073">
    <property type="entry name" value="AB_hydrolase_1"/>
</dbReference>
<evidence type="ECO:0000259" key="1">
    <source>
        <dbReference type="Pfam" id="PF02627"/>
    </source>
</evidence>
<proteinExistence type="predicted"/>
<dbReference type="SUPFAM" id="SSF69118">
    <property type="entry name" value="AhpD-like"/>
    <property type="match status" value="1"/>
</dbReference>
<sequence>MPLIQANGIELFYEISGPTGAPVVTFSNSLGTTMAMWDTILPALWGRYRVLRYDTRGHGRSQVLDAPVTIDDLADDLIGLLDSLGIARAHVVGLSLGGMTGQALASRYPDRVISLTLMATSAYMPSQESWDERASLVRAQGTGAIVEATMGRWFTPDYPAQAPERITPVREAFVGTDPVGYALCCNAIGRMDLRPIIHRISAPTLVIAGADDPATPVAMAEEIRSKVSGAELIVLPRAAHLLAVEQAERTAAYLMSFLDSHRDAGADKAQSTVPFETGLLNRKSVLGEEHVERSLAKAGAFAQPWQDFITRTAWGEVWGDPRLPWKTRSLVTLAMMVALHREEEFKLHVRPALRNGVTVGELQSLLLQSAIYAGVPAANAAFRWAKDVLGDELA</sequence>
<protein>
    <submittedName>
        <fullName evidence="3">3-oxoadipate enol-lactonase</fullName>
    </submittedName>
</protein>
<feature type="domain" description="Carboxymuconolactone decarboxylase-like" evidence="1">
    <location>
        <begin position="305"/>
        <end position="387"/>
    </location>
</feature>
<dbReference type="EMBL" id="LCYG01000030">
    <property type="protein sequence ID" value="KLK92838.1"/>
    <property type="molecule type" value="Genomic_DNA"/>
</dbReference>
<dbReference type="Pfam" id="PF02627">
    <property type="entry name" value="CMD"/>
    <property type="match status" value="1"/>
</dbReference>
<dbReference type="Gene3D" id="3.40.50.1820">
    <property type="entry name" value="alpha/beta hydrolase"/>
    <property type="match status" value="1"/>
</dbReference>
<dbReference type="RefSeq" id="WP_047189324.1">
    <property type="nucleotide sequence ID" value="NZ_LCYG01000030.1"/>
</dbReference>
<dbReference type="GO" id="GO:0004806">
    <property type="term" value="F:triacylglycerol lipase activity"/>
    <property type="evidence" value="ECO:0007669"/>
    <property type="project" value="TreeGrafter"/>
</dbReference>
<dbReference type="OrthoDB" id="9793083at2"/>